<evidence type="ECO:0000313" key="1">
    <source>
        <dbReference type="EMBL" id="SFU95427.1"/>
    </source>
</evidence>
<dbReference type="STRING" id="463301.SAMN04487955_11816"/>
<name>A0A1I7KDC6_9GAMM</name>
<dbReference type="OrthoDB" id="6171818at2"/>
<gene>
    <name evidence="1" type="ORF">SAMN04487955_11816</name>
</gene>
<dbReference type="EMBL" id="FPBP01000018">
    <property type="protein sequence ID" value="SFU95427.1"/>
    <property type="molecule type" value="Genomic_DNA"/>
</dbReference>
<protein>
    <submittedName>
        <fullName evidence="1">Uncharacterized protein</fullName>
    </submittedName>
</protein>
<keyword evidence="2" id="KW-1185">Reference proteome</keyword>
<dbReference type="AlphaFoldDB" id="A0A1I7KDC6"/>
<organism evidence="1 2">
    <name type="scientific">Halomonas korlensis</name>
    <dbReference type="NCBI Taxonomy" id="463301"/>
    <lineage>
        <taxon>Bacteria</taxon>
        <taxon>Pseudomonadati</taxon>
        <taxon>Pseudomonadota</taxon>
        <taxon>Gammaproteobacteria</taxon>
        <taxon>Oceanospirillales</taxon>
        <taxon>Halomonadaceae</taxon>
        <taxon>Halomonas</taxon>
    </lineage>
</organism>
<dbReference type="RefSeq" id="WP_089797405.1">
    <property type="nucleotide sequence ID" value="NZ_FPBP01000018.1"/>
</dbReference>
<accession>A0A1I7KDC6</accession>
<sequence>MADKKKLLKNRMLLAAGSVMEVWPDRDYAEYMPQRSTEQRLGEYWRSVGQYLDTGIERYRSQEPARNGN</sequence>
<dbReference type="Proteomes" id="UP000198693">
    <property type="component" value="Unassembled WGS sequence"/>
</dbReference>
<proteinExistence type="predicted"/>
<evidence type="ECO:0000313" key="2">
    <source>
        <dbReference type="Proteomes" id="UP000198693"/>
    </source>
</evidence>
<reference evidence="2" key="1">
    <citation type="submission" date="2016-10" db="EMBL/GenBank/DDBJ databases">
        <authorList>
            <person name="Varghese N."/>
            <person name="Submissions S."/>
        </authorList>
    </citation>
    <scope>NUCLEOTIDE SEQUENCE [LARGE SCALE GENOMIC DNA]</scope>
    <source>
        <strain evidence="2">CGMCC 1.6981</strain>
    </source>
</reference>